<accession>B4DBH1</accession>
<dbReference type="eggNOG" id="ENOG502ZSTC">
    <property type="taxonomic scope" value="Bacteria"/>
</dbReference>
<dbReference type="Proteomes" id="UP000005824">
    <property type="component" value="Unassembled WGS sequence"/>
</dbReference>
<sequence length="122" mass="13360">MIHYHVWFNLKETLDEASALEVVRRFLGELQELGAVSGFRLFRNSGASAKTKLPRFHALIEFANDAQFSAAFASQAARGIHAGLHGQVLALVNHFQVEIFREVAGPDAPTSLELAGLQACEI</sequence>
<organism evidence="1 2">
    <name type="scientific">Chthoniobacter flavus Ellin428</name>
    <dbReference type="NCBI Taxonomy" id="497964"/>
    <lineage>
        <taxon>Bacteria</taxon>
        <taxon>Pseudomonadati</taxon>
        <taxon>Verrucomicrobiota</taxon>
        <taxon>Spartobacteria</taxon>
        <taxon>Chthoniobacterales</taxon>
        <taxon>Chthoniobacteraceae</taxon>
        <taxon>Chthoniobacter</taxon>
    </lineage>
</organism>
<name>B4DBH1_9BACT</name>
<dbReference type="InParanoid" id="B4DBH1"/>
<proteinExistence type="predicted"/>
<dbReference type="Pfam" id="PF20319">
    <property type="entry name" value="DUF6614"/>
    <property type="match status" value="1"/>
</dbReference>
<dbReference type="RefSeq" id="WP_006983580.1">
    <property type="nucleotide sequence ID" value="NZ_ABVL01000037.1"/>
</dbReference>
<dbReference type="EMBL" id="ABVL01000037">
    <property type="protein sequence ID" value="EDY16261.1"/>
    <property type="molecule type" value="Genomic_DNA"/>
</dbReference>
<evidence type="ECO:0008006" key="3">
    <source>
        <dbReference type="Google" id="ProtNLM"/>
    </source>
</evidence>
<gene>
    <name evidence="1" type="ORF">CfE428DRAFT_6262</name>
</gene>
<dbReference type="AlphaFoldDB" id="B4DBH1"/>
<protein>
    <recommendedName>
        <fullName evidence="3">Stress-response A/B barrel domain-containing protein</fullName>
    </recommendedName>
</protein>
<keyword evidence="2" id="KW-1185">Reference proteome</keyword>
<reference evidence="1 2" key="1">
    <citation type="journal article" date="2011" name="J. Bacteriol.">
        <title>Genome sequence of Chthoniobacter flavus Ellin428, an aerobic heterotrophic soil bacterium.</title>
        <authorList>
            <person name="Kant R."/>
            <person name="van Passel M.W."/>
            <person name="Palva A."/>
            <person name="Lucas S."/>
            <person name="Lapidus A."/>
            <person name="Glavina Del Rio T."/>
            <person name="Dalin E."/>
            <person name="Tice H."/>
            <person name="Bruce D."/>
            <person name="Goodwin L."/>
            <person name="Pitluck S."/>
            <person name="Larimer F.W."/>
            <person name="Land M.L."/>
            <person name="Hauser L."/>
            <person name="Sangwan P."/>
            <person name="de Vos W.M."/>
            <person name="Janssen P.H."/>
            <person name="Smidt H."/>
        </authorList>
    </citation>
    <scope>NUCLEOTIDE SEQUENCE [LARGE SCALE GENOMIC DNA]</scope>
    <source>
        <strain evidence="1 2">Ellin428</strain>
    </source>
</reference>
<evidence type="ECO:0000313" key="2">
    <source>
        <dbReference type="Proteomes" id="UP000005824"/>
    </source>
</evidence>
<dbReference type="InterPro" id="IPR046722">
    <property type="entry name" value="DUF6614"/>
</dbReference>
<dbReference type="STRING" id="497964.CfE428DRAFT_6262"/>
<evidence type="ECO:0000313" key="1">
    <source>
        <dbReference type="EMBL" id="EDY16261.1"/>
    </source>
</evidence>
<comment type="caution">
    <text evidence="1">The sequence shown here is derived from an EMBL/GenBank/DDBJ whole genome shotgun (WGS) entry which is preliminary data.</text>
</comment>